<keyword evidence="2" id="KW-0813">Transport</keyword>
<evidence type="ECO:0000259" key="11">
    <source>
        <dbReference type="PROSITE" id="PS50893"/>
    </source>
</evidence>
<evidence type="ECO:0000256" key="7">
    <source>
        <dbReference type="ARBA" id="ARBA00023004"/>
    </source>
</evidence>
<dbReference type="PANTHER" id="PTHR42771">
    <property type="entry name" value="IRON(3+)-HYDROXAMATE IMPORT ATP-BINDING PROTEIN FHUC"/>
    <property type="match status" value="1"/>
</dbReference>
<dbReference type="InterPro" id="IPR003593">
    <property type="entry name" value="AAA+_ATPase"/>
</dbReference>
<dbReference type="PROSITE" id="PS00211">
    <property type="entry name" value="ABC_TRANSPORTER_1"/>
    <property type="match status" value="1"/>
</dbReference>
<evidence type="ECO:0000256" key="9">
    <source>
        <dbReference type="ARBA" id="ARBA00023136"/>
    </source>
</evidence>
<dbReference type="PROSITE" id="PS50893">
    <property type="entry name" value="ABC_TRANSPORTER_2"/>
    <property type="match status" value="1"/>
</dbReference>
<organism evidence="12 13">
    <name type="scientific">Pedococcus aerophilus</name>
    <dbReference type="NCBI Taxonomy" id="436356"/>
    <lineage>
        <taxon>Bacteria</taxon>
        <taxon>Bacillati</taxon>
        <taxon>Actinomycetota</taxon>
        <taxon>Actinomycetes</taxon>
        <taxon>Micrococcales</taxon>
        <taxon>Intrasporangiaceae</taxon>
        <taxon>Pedococcus</taxon>
    </lineage>
</organism>
<dbReference type="PANTHER" id="PTHR42771:SF2">
    <property type="entry name" value="IRON(3+)-HYDROXAMATE IMPORT ATP-BINDING PROTEIN FHUC"/>
    <property type="match status" value="1"/>
</dbReference>
<evidence type="ECO:0000256" key="2">
    <source>
        <dbReference type="ARBA" id="ARBA00022448"/>
    </source>
</evidence>
<accession>A0ABN3UK66</accession>
<dbReference type="InterPro" id="IPR003439">
    <property type="entry name" value="ABC_transporter-like_ATP-bd"/>
</dbReference>
<evidence type="ECO:0000256" key="8">
    <source>
        <dbReference type="ARBA" id="ARBA00023065"/>
    </source>
</evidence>
<keyword evidence="3" id="KW-1003">Cell membrane</keyword>
<comment type="caution">
    <text evidence="12">The sequence shown here is derived from an EMBL/GenBank/DDBJ whole genome shotgun (WGS) entry which is preliminary data.</text>
</comment>
<evidence type="ECO:0000256" key="6">
    <source>
        <dbReference type="ARBA" id="ARBA00022840"/>
    </source>
</evidence>
<dbReference type="InterPro" id="IPR027417">
    <property type="entry name" value="P-loop_NTPase"/>
</dbReference>
<dbReference type="SUPFAM" id="SSF52540">
    <property type="entry name" value="P-loop containing nucleoside triphosphate hydrolases"/>
    <property type="match status" value="1"/>
</dbReference>
<feature type="domain" description="ABC transporter" evidence="11">
    <location>
        <begin position="20"/>
        <end position="256"/>
    </location>
</feature>
<evidence type="ECO:0000313" key="12">
    <source>
        <dbReference type="EMBL" id="GAA2734466.1"/>
    </source>
</evidence>
<dbReference type="Pfam" id="PF00005">
    <property type="entry name" value="ABC_tran"/>
    <property type="match status" value="1"/>
</dbReference>
<dbReference type="EMBL" id="BAAARN010000001">
    <property type="protein sequence ID" value="GAA2734466.1"/>
    <property type="molecule type" value="Genomic_DNA"/>
</dbReference>
<evidence type="ECO:0000256" key="5">
    <source>
        <dbReference type="ARBA" id="ARBA00022741"/>
    </source>
</evidence>
<dbReference type="CDD" id="cd03214">
    <property type="entry name" value="ABC_Iron-Siderophores_B12_Hemin"/>
    <property type="match status" value="1"/>
</dbReference>
<dbReference type="RefSeq" id="WP_425565321.1">
    <property type="nucleotide sequence ID" value="NZ_BAAARN010000001.1"/>
</dbReference>
<reference evidence="12 13" key="1">
    <citation type="journal article" date="2019" name="Int. J. Syst. Evol. Microbiol.">
        <title>The Global Catalogue of Microorganisms (GCM) 10K type strain sequencing project: providing services to taxonomists for standard genome sequencing and annotation.</title>
        <authorList>
            <consortium name="The Broad Institute Genomics Platform"/>
            <consortium name="The Broad Institute Genome Sequencing Center for Infectious Disease"/>
            <person name="Wu L."/>
            <person name="Ma J."/>
        </authorList>
    </citation>
    <scope>NUCLEOTIDE SEQUENCE [LARGE SCALE GENOMIC DNA]</scope>
    <source>
        <strain evidence="12 13">JCM 16378</strain>
    </source>
</reference>
<dbReference type="Proteomes" id="UP001501326">
    <property type="component" value="Unassembled WGS sequence"/>
</dbReference>
<dbReference type="InterPro" id="IPR017871">
    <property type="entry name" value="ABC_transporter-like_CS"/>
</dbReference>
<evidence type="ECO:0000256" key="10">
    <source>
        <dbReference type="SAM" id="MobiDB-lite"/>
    </source>
</evidence>
<keyword evidence="8" id="KW-0406">Ion transport</keyword>
<keyword evidence="7" id="KW-0408">Iron</keyword>
<evidence type="ECO:0000256" key="3">
    <source>
        <dbReference type="ARBA" id="ARBA00022475"/>
    </source>
</evidence>
<keyword evidence="4" id="KW-0410">Iron transport</keyword>
<keyword evidence="13" id="KW-1185">Reference proteome</keyword>
<dbReference type="GO" id="GO:0005524">
    <property type="term" value="F:ATP binding"/>
    <property type="evidence" value="ECO:0007669"/>
    <property type="project" value="UniProtKB-KW"/>
</dbReference>
<dbReference type="SMART" id="SM00382">
    <property type="entry name" value="AAA"/>
    <property type="match status" value="1"/>
</dbReference>
<protein>
    <submittedName>
        <fullName evidence="12">ABC transporter ATP-binding protein</fullName>
    </submittedName>
</protein>
<dbReference type="Gene3D" id="3.40.50.300">
    <property type="entry name" value="P-loop containing nucleotide triphosphate hydrolases"/>
    <property type="match status" value="1"/>
</dbReference>
<proteinExistence type="predicted"/>
<comment type="subcellular location">
    <subcellularLocation>
        <location evidence="1">Cell membrane</location>
        <topology evidence="1">Peripheral membrane protein</topology>
    </subcellularLocation>
</comment>
<keyword evidence="6 12" id="KW-0067">ATP-binding</keyword>
<keyword evidence="5" id="KW-0547">Nucleotide-binding</keyword>
<sequence length="302" mass="32629">MTTLTHPSHVDTGTVRGSRLRAEDVTLGYRDRVVVDEVSTAVPDGKITVVVGANACGKSTLLRGMARLLKPSSGQVVLDGSSIHAMGTRDVAQRLGLLPQNPVCPEGVTVVDLVGRGRTPHHGRFQRWSTADEQAVIRALEATDTLELADRVVDELSGGQRQRVWIAMALAQETDLLLLDEPTTYLDVAHQVDVLDLLAELNATRGTTVVMVLHELNLAARYADHVVALLDGKVVAEGPPAQVITEESVLEVFGMRCRVVPDPVSHTPMVVPVGRHQPRPTEAPQPDRRRNQPRAIPNGGTP</sequence>
<evidence type="ECO:0000256" key="4">
    <source>
        <dbReference type="ARBA" id="ARBA00022496"/>
    </source>
</evidence>
<dbReference type="InterPro" id="IPR051535">
    <property type="entry name" value="Siderophore_ABC-ATPase"/>
</dbReference>
<evidence type="ECO:0000313" key="13">
    <source>
        <dbReference type="Proteomes" id="UP001501326"/>
    </source>
</evidence>
<evidence type="ECO:0000256" key="1">
    <source>
        <dbReference type="ARBA" id="ARBA00004202"/>
    </source>
</evidence>
<name>A0ABN3UK66_9MICO</name>
<gene>
    <name evidence="12" type="ORF">GCM10009867_14660</name>
</gene>
<keyword evidence="9" id="KW-0472">Membrane</keyword>
<feature type="region of interest" description="Disordered" evidence="10">
    <location>
        <begin position="268"/>
        <end position="302"/>
    </location>
</feature>